<dbReference type="SUPFAM" id="SSF48452">
    <property type="entry name" value="TPR-like"/>
    <property type="match status" value="1"/>
</dbReference>
<protein>
    <submittedName>
        <fullName evidence="2">Tetratricopeptide repeat protein</fullName>
    </submittedName>
</protein>
<gene>
    <name evidence="2" type="ORF">H8S17_15020</name>
</gene>
<dbReference type="PROSITE" id="PS50293">
    <property type="entry name" value="TPR_REGION"/>
    <property type="match status" value="1"/>
</dbReference>
<evidence type="ECO:0000256" key="1">
    <source>
        <dbReference type="PROSITE-ProRule" id="PRU00339"/>
    </source>
</evidence>
<dbReference type="SMART" id="SM00028">
    <property type="entry name" value="TPR"/>
    <property type="match status" value="1"/>
</dbReference>
<sequence>MKKYNIRKDKIFEIQKKIDECYTSSSIINVYGASGTGKTYLVQEAVEKYFCDNAKSTILYLNLLEDILSTTAFWDMILFTIWNGDINDKENMLKVDKKTSLSKYLRRCFHREKVINVLFQSVSSIVATIPVYNAQIEIGGIDVTDSNHLAINNEIEKSQLVMKYFKYVSKKHKLILIIDNYQFMNPTIKRYFEIAINQISKNVAFINIQRTDNTHYIRPIAYQNNYINIELTNLSKKDILESILVPLYPDVKILNMVSEDCFKKTFGNLKEIDIYIKANHNNIRNGIFKKNRTKSLENALDSLPQIQRDLVLLATLFPAGIRLEYVTALMKRYFYLKDDVLNEELKKIITLGYVMLNSTRKDLLKLSHDKIGLSIETINSSEEFLEFYYNIESGLEELVQEKKDSSDYIYLLHCYIGICDGKKILKSIKYLEELIKLEYNACSFQYLVELIKTYIDSDKNILLHLSEQYILSLLDACQKICSFETSLEILNIIRSSNVWNEKFRIYYVKVMTQLYHFDIALKEVELLPESNETLMYKLIILEHIGKEAEISKLLNSLIQNRNKVLDKWYYIILRNTAHFFSYEQAYHNLQKCLDYFSKCGTVFEQATILNNISVIQIWNGSKTYIDAEKTIKKAIKKFYEIGSNEIFESYYNYGTLNYLKGNYQKAIEYFEYALEEVPETLTMDVTLLHINKRICECAINPEKISDLEIYILKSLNKSEILQDPWVRFQLEYNLKNIEIYNNGKTDVNPSEIFLPNNDRNTTTLTVFDVLNIHNDYIPICLSLSPNWRY</sequence>
<dbReference type="Gene3D" id="3.40.50.300">
    <property type="entry name" value="P-loop containing nucleotide triphosphate hydrolases"/>
    <property type="match status" value="1"/>
</dbReference>
<evidence type="ECO:0000313" key="3">
    <source>
        <dbReference type="Proteomes" id="UP000606720"/>
    </source>
</evidence>
<comment type="caution">
    <text evidence="2">The sequence shown here is derived from an EMBL/GenBank/DDBJ whole genome shotgun (WGS) entry which is preliminary data.</text>
</comment>
<reference evidence="2" key="1">
    <citation type="submission" date="2020-08" db="EMBL/GenBank/DDBJ databases">
        <title>Genome public.</title>
        <authorList>
            <person name="Liu C."/>
            <person name="Sun Q."/>
        </authorList>
    </citation>
    <scope>NUCLEOTIDE SEQUENCE</scope>
    <source>
        <strain evidence="2">BX1005</strain>
    </source>
</reference>
<dbReference type="Gene3D" id="1.25.40.10">
    <property type="entry name" value="Tetratricopeptide repeat domain"/>
    <property type="match status" value="1"/>
</dbReference>
<dbReference type="AlphaFoldDB" id="A0A923LSZ6"/>
<accession>A0A923LSZ6</accession>
<dbReference type="InterPro" id="IPR019734">
    <property type="entry name" value="TPR_rpt"/>
</dbReference>
<dbReference type="Proteomes" id="UP000606720">
    <property type="component" value="Unassembled WGS sequence"/>
</dbReference>
<organism evidence="2 3">
    <name type="scientific">Roseburia zhanii</name>
    <dbReference type="NCBI Taxonomy" id="2763064"/>
    <lineage>
        <taxon>Bacteria</taxon>
        <taxon>Bacillati</taxon>
        <taxon>Bacillota</taxon>
        <taxon>Clostridia</taxon>
        <taxon>Lachnospirales</taxon>
        <taxon>Lachnospiraceae</taxon>
        <taxon>Roseburia</taxon>
    </lineage>
</organism>
<dbReference type="EMBL" id="JACOPH010000022">
    <property type="protein sequence ID" value="MBC5715489.1"/>
    <property type="molecule type" value="Genomic_DNA"/>
</dbReference>
<feature type="repeat" description="TPR" evidence="1">
    <location>
        <begin position="647"/>
        <end position="680"/>
    </location>
</feature>
<keyword evidence="1" id="KW-0802">TPR repeat</keyword>
<dbReference type="RefSeq" id="WP_186867796.1">
    <property type="nucleotide sequence ID" value="NZ_JACOPH010000022.1"/>
</dbReference>
<dbReference type="PROSITE" id="PS50005">
    <property type="entry name" value="TPR"/>
    <property type="match status" value="1"/>
</dbReference>
<keyword evidence="3" id="KW-1185">Reference proteome</keyword>
<dbReference type="InterPro" id="IPR027417">
    <property type="entry name" value="P-loop_NTPase"/>
</dbReference>
<proteinExistence type="predicted"/>
<dbReference type="SUPFAM" id="SSF52540">
    <property type="entry name" value="P-loop containing nucleoside triphosphate hydrolases"/>
    <property type="match status" value="1"/>
</dbReference>
<evidence type="ECO:0000313" key="2">
    <source>
        <dbReference type="EMBL" id="MBC5715489.1"/>
    </source>
</evidence>
<name>A0A923LSZ6_9FIRM</name>
<dbReference type="InterPro" id="IPR011990">
    <property type="entry name" value="TPR-like_helical_dom_sf"/>
</dbReference>